<evidence type="ECO:0000256" key="1">
    <source>
        <dbReference type="SAM" id="MobiDB-lite"/>
    </source>
</evidence>
<evidence type="ECO:0000259" key="2">
    <source>
        <dbReference type="Pfam" id="PF23307"/>
    </source>
</evidence>
<accession>A0ABD2PQ95</accession>
<dbReference type="AlphaFoldDB" id="A0ABD2PQ95"/>
<dbReference type="InterPro" id="IPR052771">
    <property type="entry name" value="Neurotrophin_sig_adaptor"/>
</dbReference>
<evidence type="ECO:0000313" key="3">
    <source>
        <dbReference type="EMBL" id="KAL3309677.1"/>
    </source>
</evidence>
<dbReference type="InterPro" id="IPR057092">
    <property type="entry name" value="SAM_KIDINS220"/>
</dbReference>
<dbReference type="PANTHER" id="PTHR24116">
    <property type="entry name" value="KINASE D-INTERACTING SUBSTRATE OF 220 KDA"/>
    <property type="match status" value="1"/>
</dbReference>
<dbReference type="InterPro" id="IPR013761">
    <property type="entry name" value="SAM/pointed_sf"/>
</dbReference>
<name>A0ABD2PQ95_9PLAT</name>
<feature type="compositionally biased region" description="Basic residues" evidence="1">
    <location>
        <begin position="164"/>
        <end position="177"/>
    </location>
</feature>
<organism evidence="3 4">
    <name type="scientific">Cichlidogyrus casuarinus</name>
    <dbReference type="NCBI Taxonomy" id="1844966"/>
    <lineage>
        <taxon>Eukaryota</taxon>
        <taxon>Metazoa</taxon>
        <taxon>Spiralia</taxon>
        <taxon>Lophotrochozoa</taxon>
        <taxon>Platyhelminthes</taxon>
        <taxon>Monogenea</taxon>
        <taxon>Monopisthocotylea</taxon>
        <taxon>Dactylogyridea</taxon>
        <taxon>Ancyrocephalidae</taxon>
        <taxon>Cichlidogyrus</taxon>
    </lineage>
</organism>
<dbReference type="PANTHER" id="PTHR24116:SF0">
    <property type="entry name" value="KINASE D-INTERACTING SUBSTRATE OF 220 KDA"/>
    <property type="match status" value="1"/>
</dbReference>
<dbReference type="Pfam" id="PF23307">
    <property type="entry name" value="SAM_KIDINS220"/>
    <property type="match status" value="1"/>
</dbReference>
<gene>
    <name evidence="3" type="ORF">Ciccas_011774</name>
</gene>
<dbReference type="Gene3D" id="1.10.150.50">
    <property type="entry name" value="Transcription Factor, Ets-1"/>
    <property type="match status" value="1"/>
</dbReference>
<keyword evidence="4" id="KW-1185">Reference proteome</keyword>
<reference evidence="3 4" key="1">
    <citation type="submission" date="2024-11" db="EMBL/GenBank/DDBJ databases">
        <title>Adaptive evolution of stress response genes in parasites aligns with host niche diversity.</title>
        <authorList>
            <person name="Hahn C."/>
            <person name="Resl P."/>
        </authorList>
    </citation>
    <scope>NUCLEOTIDE SEQUENCE [LARGE SCALE GENOMIC DNA]</scope>
    <source>
        <strain evidence="3">EGGRZ-B1_66</strain>
        <tissue evidence="3">Body</tissue>
    </source>
</reference>
<sequence length="376" mass="41917">MLQEKQGWYKLSQMTVNQVCNLVTMIQGTSETRVQLYQSRVKQQNINGFVLSVCDLDSLRTELGMSFGDYQLFSNLVLSLRKLEQPEDGRKSDQLSLSVSQTPLHRQTTRTHSGAKFDENPNDLLLGKPLFDENFTTSPPSTGEDFNFGPHMLGFEQTSEHSKHSSRKSKKCKKIKRSQSQSRNVGREAYCLASSTGFVPVNPAYREISSTDDNFDPGNKISAKDLLTELQAWAALPKSEQKKFRGLLMGAGEAEEMFCGGQMTTDSSTGHSKIEEKCTCGYAHHGWDGQGQQTRRLLTLSEPGSRCNSRPLSPTASSCCSTDAFGSGTQEDEECNSCTENSQTTFSPPENEMNYSARSKFYDTVSKYPQIRNCEV</sequence>
<comment type="caution">
    <text evidence="3">The sequence shown here is derived from an EMBL/GenBank/DDBJ whole genome shotgun (WGS) entry which is preliminary data.</text>
</comment>
<dbReference type="EMBL" id="JBJKFK010003646">
    <property type="protein sequence ID" value="KAL3309677.1"/>
    <property type="molecule type" value="Genomic_DNA"/>
</dbReference>
<evidence type="ECO:0000313" key="4">
    <source>
        <dbReference type="Proteomes" id="UP001626550"/>
    </source>
</evidence>
<feature type="region of interest" description="Disordered" evidence="1">
    <location>
        <begin position="89"/>
        <end position="119"/>
    </location>
</feature>
<feature type="domain" description="Kinase D-interacting substrate of 220 kDa-like SAM" evidence="2">
    <location>
        <begin position="9"/>
        <end position="85"/>
    </location>
</feature>
<dbReference type="Proteomes" id="UP001626550">
    <property type="component" value="Unassembled WGS sequence"/>
</dbReference>
<protein>
    <recommendedName>
        <fullName evidence="2">Kinase D-interacting substrate of 220 kDa-like SAM domain-containing protein</fullName>
    </recommendedName>
</protein>
<feature type="compositionally biased region" description="Polar residues" evidence="1">
    <location>
        <begin position="94"/>
        <end position="112"/>
    </location>
</feature>
<feature type="region of interest" description="Disordered" evidence="1">
    <location>
        <begin position="152"/>
        <end position="181"/>
    </location>
</feature>
<proteinExistence type="predicted"/>